<dbReference type="EMBL" id="RZHH01000003">
    <property type="protein sequence ID" value="RYJ08221.1"/>
    <property type="molecule type" value="Genomic_DNA"/>
</dbReference>
<accession>A0A482SYV8</accession>
<dbReference type="AlphaFoldDB" id="A0A482SYV8"/>
<dbReference type="GO" id="GO:0070967">
    <property type="term" value="F:coenzyme F420 binding"/>
    <property type="evidence" value="ECO:0007669"/>
    <property type="project" value="InterPro"/>
</dbReference>
<dbReference type="InterPro" id="IPR036291">
    <property type="entry name" value="NAD(P)-bd_dom_sf"/>
</dbReference>
<dbReference type="GO" id="GO:0015677">
    <property type="term" value="P:copper ion import"/>
    <property type="evidence" value="ECO:0007669"/>
    <property type="project" value="TreeGrafter"/>
</dbReference>
<dbReference type="Pfam" id="PF03807">
    <property type="entry name" value="F420_oxidored"/>
    <property type="match status" value="1"/>
</dbReference>
<dbReference type="GO" id="GO:0008823">
    <property type="term" value="F:cupric reductase (NADH) activity"/>
    <property type="evidence" value="ECO:0007669"/>
    <property type="project" value="TreeGrafter"/>
</dbReference>
<gene>
    <name evidence="3" type="primary">npdG</name>
    <name evidence="3" type="ORF">ELS19_16790</name>
</gene>
<organism evidence="3 4">
    <name type="scientific">Halogeometricum borinquense</name>
    <dbReference type="NCBI Taxonomy" id="60847"/>
    <lineage>
        <taxon>Archaea</taxon>
        <taxon>Methanobacteriati</taxon>
        <taxon>Methanobacteriota</taxon>
        <taxon>Stenosarchaea group</taxon>
        <taxon>Halobacteria</taxon>
        <taxon>Halobacteriales</taxon>
        <taxon>Haloferacaceae</taxon>
        <taxon>Halogeometricum</taxon>
    </lineage>
</organism>
<dbReference type="InterPro" id="IPR028939">
    <property type="entry name" value="P5C_Rdtase_cat_N"/>
</dbReference>
<reference evidence="3 4" key="1">
    <citation type="submission" date="2018-12" db="EMBL/GenBank/DDBJ databases">
        <title>Genome analysis provides insights into bioremediation potentialities of Halogeometricum borinquense strain N11.</title>
        <authorList>
            <person name="Najjari A."/>
            <person name="Youssef N."/>
            <person name="Fhoula I."/>
            <person name="Ben Dhia O."/>
            <person name="Mahjoubi M."/>
            <person name="Ouzari H.I."/>
            <person name="Cherif A."/>
        </authorList>
    </citation>
    <scope>NUCLEOTIDE SEQUENCE [LARGE SCALE GENOMIC DNA]</scope>
    <source>
        <strain evidence="3 4">N11</strain>
    </source>
</reference>
<dbReference type="GO" id="GO:0005886">
    <property type="term" value="C:plasma membrane"/>
    <property type="evidence" value="ECO:0007669"/>
    <property type="project" value="TreeGrafter"/>
</dbReference>
<name>A0A482SYV8_9EURY</name>
<dbReference type="InterPro" id="IPR051267">
    <property type="entry name" value="STEAP_metalloreductase"/>
</dbReference>
<dbReference type="GO" id="GO:0052851">
    <property type="term" value="F:ferric-chelate reductase (NADPH) activity"/>
    <property type="evidence" value="ECO:0007669"/>
    <property type="project" value="TreeGrafter"/>
</dbReference>
<dbReference type="PANTHER" id="PTHR14239:SF0">
    <property type="entry name" value="F420-DEPENDENT NADP REDUCTASE"/>
    <property type="match status" value="1"/>
</dbReference>
<dbReference type="GeneID" id="9988845"/>
<dbReference type="NCBIfam" id="TIGR01915">
    <property type="entry name" value="npdG"/>
    <property type="match status" value="1"/>
</dbReference>
<dbReference type="SUPFAM" id="SSF51735">
    <property type="entry name" value="NAD(P)-binding Rossmann-fold domains"/>
    <property type="match status" value="1"/>
</dbReference>
<evidence type="ECO:0000313" key="3">
    <source>
        <dbReference type="EMBL" id="RYJ08221.1"/>
    </source>
</evidence>
<keyword evidence="1" id="KW-0560">Oxidoreductase</keyword>
<dbReference type="GO" id="GO:0050661">
    <property type="term" value="F:NADP binding"/>
    <property type="evidence" value="ECO:0007669"/>
    <property type="project" value="InterPro"/>
</dbReference>
<dbReference type="InterPro" id="IPR010185">
    <property type="entry name" value="NpdG"/>
</dbReference>
<comment type="caution">
    <text evidence="3">The sequence shown here is derived from an EMBL/GenBank/DDBJ whole genome shotgun (WGS) entry which is preliminary data.</text>
</comment>
<protein>
    <submittedName>
        <fullName evidence="3">NADPH-dependent F420 reductase</fullName>
    </submittedName>
</protein>
<dbReference type="GO" id="GO:0016651">
    <property type="term" value="F:oxidoreductase activity, acting on NAD(P)H"/>
    <property type="evidence" value="ECO:0007669"/>
    <property type="project" value="InterPro"/>
</dbReference>
<dbReference type="Gene3D" id="3.40.50.720">
    <property type="entry name" value="NAD(P)-binding Rossmann-like Domain"/>
    <property type="match status" value="1"/>
</dbReference>
<proteinExistence type="predicted"/>
<evidence type="ECO:0000313" key="4">
    <source>
        <dbReference type="Proteomes" id="UP000294028"/>
    </source>
</evidence>
<feature type="domain" description="Pyrroline-5-carboxylate reductase catalytic N-terminal" evidence="2">
    <location>
        <begin position="2"/>
        <end position="102"/>
    </location>
</feature>
<dbReference type="Proteomes" id="UP000294028">
    <property type="component" value="Unassembled WGS sequence"/>
</dbReference>
<evidence type="ECO:0000259" key="2">
    <source>
        <dbReference type="Pfam" id="PF03807"/>
    </source>
</evidence>
<dbReference type="RefSeq" id="WP_006054574.1">
    <property type="nucleotide sequence ID" value="NZ_RZHH01000003.1"/>
</dbReference>
<evidence type="ECO:0000256" key="1">
    <source>
        <dbReference type="ARBA" id="ARBA00023002"/>
    </source>
</evidence>
<sequence>MRIAIVGGTGDFGEGIAVRLGVHTDHEVVIGSRTAEKAVEAAVSYGNNIDDESAERIHGASNSRAASTAEIVILAVPPFHVRDTVRDLSEQLEETTLVTPAVGLTKDETGFHYQPPDEGSVTELVADAAPDGTPVVGAFHNLPAGQLADLETDLDVDTLVVGNDPDAREMIVELAEEINGVTAHEAGPITNAPEIEGITPLLINLAQYNEQLHDVGAKFC</sequence>
<dbReference type="PANTHER" id="PTHR14239">
    <property type="entry name" value="DUDULIN-RELATED"/>
    <property type="match status" value="1"/>
</dbReference>
<dbReference type="OMA" id="DETGFHY"/>
<dbReference type="GO" id="GO:0006740">
    <property type="term" value="P:NADPH regeneration"/>
    <property type="evidence" value="ECO:0007669"/>
    <property type="project" value="InterPro"/>
</dbReference>